<dbReference type="EMBL" id="JBEPLJ010000006">
    <property type="protein sequence ID" value="MET3585588.1"/>
    <property type="molecule type" value="Genomic_DNA"/>
</dbReference>
<sequence>MLLLRMLNLQGFDRFQKRLQGNGQLKLRFGVARCASAYSSISHGAQSAAEQSLSSTPEACKLSATPSGQLL</sequence>
<comment type="caution">
    <text evidence="2">The sequence shown here is derived from an EMBL/GenBank/DDBJ whole genome shotgun (WGS) entry which is preliminary data.</text>
</comment>
<name>A0ABV2H4X9_9HYPH</name>
<accession>A0ABV2H4X9</accession>
<organism evidence="2 3">
    <name type="scientific">Pseudorhizobium tarimense</name>
    <dbReference type="NCBI Taxonomy" id="1079109"/>
    <lineage>
        <taxon>Bacteria</taxon>
        <taxon>Pseudomonadati</taxon>
        <taxon>Pseudomonadota</taxon>
        <taxon>Alphaproteobacteria</taxon>
        <taxon>Hyphomicrobiales</taxon>
        <taxon>Rhizobiaceae</taxon>
        <taxon>Rhizobium/Agrobacterium group</taxon>
        <taxon>Pseudorhizobium</taxon>
    </lineage>
</organism>
<reference evidence="2 3" key="1">
    <citation type="submission" date="2024-06" db="EMBL/GenBank/DDBJ databases">
        <title>Genomic Encyclopedia of Type Strains, Phase IV (KMG-IV): sequencing the most valuable type-strain genomes for metagenomic binning, comparative biology and taxonomic classification.</title>
        <authorList>
            <person name="Goeker M."/>
        </authorList>
    </citation>
    <scope>NUCLEOTIDE SEQUENCE [LARGE SCALE GENOMIC DNA]</scope>
    <source>
        <strain evidence="2 3">DSM 105042</strain>
    </source>
</reference>
<feature type="region of interest" description="Disordered" evidence="1">
    <location>
        <begin position="52"/>
        <end position="71"/>
    </location>
</feature>
<evidence type="ECO:0000256" key="1">
    <source>
        <dbReference type="SAM" id="MobiDB-lite"/>
    </source>
</evidence>
<evidence type="ECO:0000313" key="3">
    <source>
        <dbReference type="Proteomes" id="UP001549031"/>
    </source>
</evidence>
<gene>
    <name evidence="2" type="ORF">ABID21_001697</name>
</gene>
<dbReference type="Proteomes" id="UP001549031">
    <property type="component" value="Unassembled WGS sequence"/>
</dbReference>
<protein>
    <submittedName>
        <fullName evidence="2">Uncharacterized protein</fullName>
    </submittedName>
</protein>
<evidence type="ECO:0000313" key="2">
    <source>
        <dbReference type="EMBL" id="MET3585588.1"/>
    </source>
</evidence>
<proteinExistence type="predicted"/>
<keyword evidence="3" id="KW-1185">Reference proteome</keyword>